<dbReference type="GO" id="GO:0006508">
    <property type="term" value="P:proteolysis"/>
    <property type="evidence" value="ECO:0007669"/>
    <property type="project" value="InterPro"/>
</dbReference>
<dbReference type="Pfam" id="PF07859">
    <property type="entry name" value="Abhydrolase_3"/>
    <property type="match status" value="1"/>
</dbReference>
<dbReference type="Proteomes" id="UP000641853">
    <property type="component" value="Unassembled WGS sequence"/>
</dbReference>
<dbReference type="InterPro" id="IPR050300">
    <property type="entry name" value="GDXG_lipolytic_enzyme"/>
</dbReference>
<dbReference type="Gene3D" id="3.40.50.1820">
    <property type="entry name" value="alpha/beta hydrolase"/>
    <property type="match status" value="1"/>
</dbReference>
<dbReference type="InterPro" id="IPR013094">
    <property type="entry name" value="AB_hydrolase_3"/>
</dbReference>
<feature type="domain" description="Peptidase S9 prolyl oligopeptidase catalytic" evidence="2">
    <location>
        <begin position="307"/>
        <end position="403"/>
    </location>
</feature>
<keyword evidence="1" id="KW-0378">Hydrolase</keyword>
<dbReference type="SUPFAM" id="SSF53474">
    <property type="entry name" value="alpha/beta-Hydrolases"/>
    <property type="match status" value="1"/>
</dbReference>
<evidence type="ECO:0000259" key="3">
    <source>
        <dbReference type="Pfam" id="PF07859"/>
    </source>
</evidence>
<name>A0A8H6QZR3_9EURO</name>
<feature type="domain" description="Alpha/beta hydrolase fold-3" evidence="3">
    <location>
        <begin position="98"/>
        <end position="218"/>
    </location>
</feature>
<dbReference type="InterPro" id="IPR029058">
    <property type="entry name" value="AB_hydrolase_fold"/>
</dbReference>
<keyword evidence="5" id="KW-1185">Reference proteome</keyword>
<gene>
    <name evidence="4" type="ORF">CNMCM7691_010137</name>
</gene>
<dbReference type="GO" id="GO:0008236">
    <property type="term" value="F:serine-type peptidase activity"/>
    <property type="evidence" value="ECO:0007669"/>
    <property type="project" value="InterPro"/>
</dbReference>
<sequence length="405" mass="45230">MTRAVSLKQSRCSSSRCIARFGSRVPCAWIVGNRNCSDGGTPFERVIQCYERTFPERRVKAAMETVVYKKIGDLEAHADVYYPVEGEVLPERKMPVALMIHGGSHMLFSRKDIRPAQTQLLLGKGFLPVSLDYRLCPEVPLAEGPMVDVCDALDRARNQLPSLRLRRSALQIDGEQVVVIGWSSGGQLAMSLGWTAPQRGLPSPAAVIAFYAPTDYEDQWWQHPIQPIGAEYKSQQYNVLDGVRDAPITNYEMVTAWEEPIKDPRSMDDARCRIVLHINWKAQTLPVILNGLPSQKKAAAEHPDVEDWNALPQPSLDTIRAASPRAHIRQGTYTVPTFFVHGTADDLIPWQQSEGTYRTMVKRGLQAELVLLEGAPHICDLSSDPESDGWKATLKAYDFIASYVS</sequence>
<dbReference type="PANTHER" id="PTHR48081">
    <property type="entry name" value="AB HYDROLASE SUPERFAMILY PROTEIN C4A8.06C"/>
    <property type="match status" value="1"/>
</dbReference>
<evidence type="ECO:0000313" key="4">
    <source>
        <dbReference type="EMBL" id="KAF7180846.1"/>
    </source>
</evidence>
<dbReference type="Pfam" id="PF00326">
    <property type="entry name" value="Peptidase_S9"/>
    <property type="match status" value="1"/>
</dbReference>
<evidence type="ECO:0000313" key="5">
    <source>
        <dbReference type="Proteomes" id="UP000641853"/>
    </source>
</evidence>
<evidence type="ECO:0000259" key="2">
    <source>
        <dbReference type="Pfam" id="PF00326"/>
    </source>
</evidence>
<proteinExistence type="predicted"/>
<dbReference type="PANTHER" id="PTHR48081:SF6">
    <property type="entry name" value="PEPTIDASE S9 PROLYL OLIGOPEPTIDASE CATALYTIC DOMAIN-CONTAINING PROTEIN"/>
    <property type="match status" value="1"/>
</dbReference>
<evidence type="ECO:0008006" key="6">
    <source>
        <dbReference type="Google" id="ProtNLM"/>
    </source>
</evidence>
<organism evidence="4 5">
    <name type="scientific">Aspergillus felis</name>
    <dbReference type="NCBI Taxonomy" id="1287682"/>
    <lineage>
        <taxon>Eukaryota</taxon>
        <taxon>Fungi</taxon>
        <taxon>Dikarya</taxon>
        <taxon>Ascomycota</taxon>
        <taxon>Pezizomycotina</taxon>
        <taxon>Eurotiomycetes</taxon>
        <taxon>Eurotiomycetidae</taxon>
        <taxon>Eurotiales</taxon>
        <taxon>Aspergillaceae</taxon>
        <taxon>Aspergillus</taxon>
        <taxon>Aspergillus subgen. Fumigati</taxon>
    </lineage>
</organism>
<comment type="caution">
    <text evidence="4">The sequence shown here is derived from an EMBL/GenBank/DDBJ whole genome shotgun (WGS) entry which is preliminary data.</text>
</comment>
<reference evidence="4" key="1">
    <citation type="submission" date="2020-06" db="EMBL/GenBank/DDBJ databases">
        <title>Draft genome sequences of strains closely related to Aspergillus parafelis and Aspergillus hiratsukae.</title>
        <authorList>
            <person name="Dos Santos R.A.C."/>
            <person name="Rivero-Menendez O."/>
            <person name="Steenwyk J.L."/>
            <person name="Mead M.E."/>
            <person name="Goldman G.H."/>
            <person name="Alastruey-Izquierdo A."/>
            <person name="Rokas A."/>
        </authorList>
    </citation>
    <scope>NUCLEOTIDE SEQUENCE</scope>
    <source>
        <strain evidence="4">CNM-CM7691</strain>
    </source>
</reference>
<protein>
    <recommendedName>
        <fullName evidence="6">Alpha/beta hydrolase fold-3 domain-containing protein</fullName>
    </recommendedName>
</protein>
<accession>A0A8H6QZR3</accession>
<dbReference type="EMBL" id="JACBAG010001829">
    <property type="protein sequence ID" value="KAF7180846.1"/>
    <property type="molecule type" value="Genomic_DNA"/>
</dbReference>
<evidence type="ECO:0000256" key="1">
    <source>
        <dbReference type="ARBA" id="ARBA00022801"/>
    </source>
</evidence>
<dbReference type="AlphaFoldDB" id="A0A8H6QZR3"/>
<dbReference type="InterPro" id="IPR001375">
    <property type="entry name" value="Peptidase_S9_cat"/>
</dbReference>